<evidence type="ECO:0000256" key="2">
    <source>
        <dbReference type="ARBA" id="ARBA00022801"/>
    </source>
</evidence>
<accession>A0A9D3AIA3</accession>
<dbReference type="PROSITE" id="PS51409">
    <property type="entry name" value="ARGINASE_2"/>
    <property type="match status" value="1"/>
</dbReference>
<proteinExistence type="inferred from homology"/>
<comment type="caution">
    <text evidence="5">The sequence shown here is derived from an EMBL/GenBank/DDBJ whole genome shotgun (WGS) entry which is preliminary data.</text>
</comment>
<comment type="similarity">
    <text evidence="4">Belongs to the arginase family.</text>
</comment>
<dbReference type="GO" id="GO:0005829">
    <property type="term" value="C:cytosol"/>
    <property type="evidence" value="ECO:0007669"/>
    <property type="project" value="TreeGrafter"/>
</dbReference>
<dbReference type="PANTHER" id="PTHR43782:SF3">
    <property type="entry name" value="ARGINASE"/>
    <property type="match status" value="1"/>
</dbReference>
<dbReference type="EMBL" id="DYXE01000010">
    <property type="protein sequence ID" value="HJH48858.1"/>
    <property type="molecule type" value="Genomic_DNA"/>
</dbReference>
<keyword evidence="3" id="KW-0464">Manganese</keyword>
<organism evidence="5 6">
    <name type="scientific">Merdimonas faecis</name>
    <dbReference type="NCBI Taxonomy" id="1653435"/>
    <lineage>
        <taxon>Bacteria</taxon>
        <taxon>Bacillati</taxon>
        <taxon>Bacillota</taxon>
        <taxon>Clostridia</taxon>
        <taxon>Lachnospirales</taxon>
        <taxon>Lachnospiraceae</taxon>
        <taxon>Merdimonas</taxon>
    </lineage>
</organism>
<evidence type="ECO:0000313" key="6">
    <source>
        <dbReference type="Proteomes" id="UP000813420"/>
    </source>
</evidence>
<dbReference type="GO" id="GO:0030145">
    <property type="term" value="F:manganese ion binding"/>
    <property type="evidence" value="ECO:0007669"/>
    <property type="project" value="TreeGrafter"/>
</dbReference>
<dbReference type="InterPro" id="IPR006035">
    <property type="entry name" value="Ureohydrolase"/>
</dbReference>
<protein>
    <submittedName>
        <fullName evidence="5">Arginase family protein</fullName>
    </submittedName>
</protein>
<name>A0A9D3AIA3_9FIRM</name>
<sequence length="288" mass="33198">MTKKTLRLTFPQWQGGINPPYYEGSHILDWLAPKNDSMECAKVPVKTNFDDEVPVTDSIAWKEELLEQQKAAYAICEEKDPDRIIVLGGDCSVEQAPFDYLHGKYPEDTAVIWMDAHPDFTRPKDAPNEHSMVLGNLIGDGAPDFAAMVKHPFRKEDIIYAGIIADHLESWEEEYQKEYQMKFLTPDQLLDDSEALLAWLREGGYRHVMIHWDLDVLSPEDFRCLLCAEPHIPPVEYAVGEMTLDQILRIIQDVSKEFDVVALGITEFLPWDIMRFRKGLNELDIFRK</sequence>
<evidence type="ECO:0000256" key="4">
    <source>
        <dbReference type="PROSITE-ProRule" id="PRU00742"/>
    </source>
</evidence>
<evidence type="ECO:0000256" key="1">
    <source>
        <dbReference type="ARBA" id="ARBA00022723"/>
    </source>
</evidence>
<reference evidence="5" key="1">
    <citation type="journal article" date="2021" name="PeerJ">
        <title>Extensive microbial diversity within the chicken gut microbiome revealed by metagenomics and culture.</title>
        <authorList>
            <person name="Gilroy R."/>
            <person name="Ravi A."/>
            <person name="Getino M."/>
            <person name="Pursley I."/>
            <person name="Horton D.L."/>
            <person name="Alikhan N.F."/>
            <person name="Baker D."/>
            <person name="Gharbi K."/>
            <person name="Hall N."/>
            <person name="Watson M."/>
            <person name="Adriaenssens E.M."/>
            <person name="Foster-Nyarko E."/>
            <person name="Jarju S."/>
            <person name="Secka A."/>
            <person name="Antonio M."/>
            <person name="Oren A."/>
            <person name="Chaudhuri R.R."/>
            <person name="La Ragione R."/>
            <person name="Hildebrand F."/>
            <person name="Pallen M.J."/>
        </authorList>
    </citation>
    <scope>NUCLEOTIDE SEQUENCE</scope>
    <source>
        <strain evidence="5">USAMLcec4-12693</strain>
    </source>
</reference>
<evidence type="ECO:0000256" key="3">
    <source>
        <dbReference type="ARBA" id="ARBA00023211"/>
    </source>
</evidence>
<dbReference type="InterPro" id="IPR023696">
    <property type="entry name" value="Ureohydrolase_dom_sf"/>
</dbReference>
<dbReference type="SUPFAM" id="SSF52768">
    <property type="entry name" value="Arginase/deacetylase"/>
    <property type="match status" value="1"/>
</dbReference>
<keyword evidence="2" id="KW-0378">Hydrolase</keyword>
<dbReference type="AlphaFoldDB" id="A0A9D3AIA3"/>
<evidence type="ECO:0000313" key="5">
    <source>
        <dbReference type="EMBL" id="HJH48858.1"/>
    </source>
</evidence>
<reference evidence="5" key="2">
    <citation type="submission" date="2021-09" db="EMBL/GenBank/DDBJ databases">
        <authorList>
            <person name="Gilroy R."/>
        </authorList>
    </citation>
    <scope>NUCLEOTIDE SEQUENCE</scope>
    <source>
        <strain evidence="5">USAMLcec4-12693</strain>
    </source>
</reference>
<dbReference type="PANTHER" id="PTHR43782">
    <property type="entry name" value="ARGINASE"/>
    <property type="match status" value="1"/>
</dbReference>
<dbReference type="Pfam" id="PF00491">
    <property type="entry name" value="Arginase"/>
    <property type="match status" value="1"/>
</dbReference>
<dbReference type="RefSeq" id="WP_277271500.1">
    <property type="nucleotide sequence ID" value="NZ_DYXE01000010.1"/>
</dbReference>
<gene>
    <name evidence="5" type="ORF">K8V39_01175</name>
</gene>
<dbReference type="CDD" id="cd09999">
    <property type="entry name" value="Arginase-like_1"/>
    <property type="match status" value="1"/>
</dbReference>
<dbReference type="Gene3D" id="3.40.800.10">
    <property type="entry name" value="Ureohydrolase domain"/>
    <property type="match status" value="1"/>
</dbReference>
<keyword evidence="1" id="KW-0479">Metal-binding</keyword>
<dbReference type="GO" id="GO:0004053">
    <property type="term" value="F:arginase activity"/>
    <property type="evidence" value="ECO:0007669"/>
    <property type="project" value="TreeGrafter"/>
</dbReference>
<dbReference type="Proteomes" id="UP000813420">
    <property type="component" value="Unassembled WGS sequence"/>
</dbReference>